<dbReference type="PROSITE" id="PS51257">
    <property type="entry name" value="PROKAR_LIPOPROTEIN"/>
    <property type="match status" value="1"/>
</dbReference>
<accession>A0A4Q2UC97</accession>
<reference evidence="1 2" key="1">
    <citation type="submission" date="2019-01" db="EMBL/GenBank/DDBJ databases">
        <title>Spirosoma flava sp. nov., a propanil-degrading bacterium isolated from herbicide-contaminated soil.</title>
        <authorList>
            <person name="Zhang L."/>
            <person name="Jiang J.-D."/>
        </authorList>
    </citation>
    <scope>NUCLEOTIDE SEQUENCE [LARGE SCALE GENOMIC DNA]</scope>
    <source>
        <strain evidence="1 2">TY50</strain>
    </source>
</reference>
<organism evidence="1 2">
    <name type="scientific">Spirosoma sordidisoli</name>
    <dbReference type="NCBI Taxonomy" id="2502893"/>
    <lineage>
        <taxon>Bacteria</taxon>
        <taxon>Pseudomonadati</taxon>
        <taxon>Bacteroidota</taxon>
        <taxon>Cytophagia</taxon>
        <taxon>Cytophagales</taxon>
        <taxon>Cytophagaceae</taxon>
        <taxon>Spirosoma</taxon>
    </lineage>
</organism>
<gene>
    <name evidence="1" type="ORF">EQG79_28975</name>
</gene>
<evidence type="ECO:0000313" key="2">
    <source>
        <dbReference type="Proteomes" id="UP000290407"/>
    </source>
</evidence>
<name>A0A4Q2UC97_9BACT</name>
<proteinExistence type="predicted"/>
<dbReference type="EMBL" id="SBLB01000013">
    <property type="protein sequence ID" value="RYC66627.1"/>
    <property type="molecule type" value="Genomic_DNA"/>
</dbReference>
<dbReference type="RefSeq" id="WP_129606482.1">
    <property type="nucleotide sequence ID" value="NZ_SBLB01000013.1"/>
</dbReference>
<dbReference type="Proteomes" id="UP000290407">
    <property type="component" value="Unassembled WGS sequence"/>
</dbReference>
<comment type="caution">
    <text evidence="1">The sequence shown here is derived from an EMBL/GenBank/DDBJ whole genome shotgun (WGS) entry which is preliminary data.</text>
</comment>
<evidence type="ECO:0000313" key="1">
    <source>
        <dbReference type="EMBL" id="RYC66627.1"/>
    </source>
</evidence>
<keyword evidence="2" id="KW-1185">Reference proteome</keyword>
<dbReference type="AlphaFoldDB" id="A0A4Q2UC97"/>
<sequence>MKNLLAYQTWVVILVLIAAASCSRQEFFEPLISSDNPISVSETKPWVERFVKRDSNATQRFSNHVFIWKQAVVKQLPNRTSYVQVPLAEAAGGKRVIVDPTTKAQIPAPLLQAIIHKDVKGEFQIRVMELTPDAEYTNLHPGFTGDADYTGMQLLWDWAGKVVGGNRYEKGKVVGRVMPNQAGSPNARKMQYCEDWLRQYIYIGCTNRYNETTVVGTVLYYRLGTYPPTPQRPNEVAPGSYISCDVWQNGGGPEYFQICTPDPTYDPFNPSNPSNPSNPFSPLTGSGATALLELYNNKKALFGPCPGLTDSWRYQIDHRATTAVKDKLNRLATFSPFNQGLFPSYPNVPQDWYVQSISSAVGTLVNLDNFSVFMDDLPIVDGRRLSLNEFAEYVRLHINDFVDTSLSSFSPHPLTGENEAGLWGSNYATGAVILINIPGDAGSVIVTEHHQGQESAGWTFATIHDAFVQDHPVSGVRTFSIYETAGGYMFNTQGADRLTNYLGHFAQQSLGIPFDQADALWISMQNKMYQFLTTHGAQPQILQPVRNRPKWDDVKRALDENRSLSTLPCN</sequence>
<protein>
    <submittedName>
        <fullName evidence="1">Uncharacterized protein</fullName>
    </submittedName>
</protein>